<evidence type="ECO:0000256" key="5">
    <source>
        <dbReference type="ARBA" id="ARBA00022801"/>
    </source>
</evidence>
<dbReference type="PANTHER" id="PTHR11802">
    <property type="entry name" value="SERINE PROTEASE FAMILY S10 SERINE CARBOXYPEPTIDASE"/>
    <property type="match status" value="1"/>
</dbReference>
<accession>A0A1W0X6C6</accession>
<dbReference type="PRINTS" id="PR00724">
    <property type="entry name" value="CRBOXYPTASEC"/>
</dbReference>
<proteinExistence type="inferred from homology"/>
<dbReference type="Proteomes" id="UP000192578">
    <property type="component" value="Unassembled WGS sequence"/>
</dbReference>
<evidence type="ECO:0000256" key="7">
    <source>
        <dbReference type="RuleBase" id="RU361156"/>
    </source>
</evidence>
<dbReference type="OrthoDB" id="443318at2759"/>
<evidence type="ECO:0000256" key="2">
    <source>
        <dbReference type="ARBA" id="ARBA00022645"/>
    </source>
</evidence>
<dbReference type="PANTHER" id="PTHR11802:SF472">
    <property type="entry name" value="SERINE CARBOXYPEPTIDASE CPVL-RELATED"/>
    <property type="match status" value="1"/>
</dbReference>
<dbReference type="AlphaFoldDB" id="A0A1W0X6C6"/>
<dbReference type="PROSITE" id="PS00560">
    <property type="entry name" value="CARBOXYPEPT_SER_HIS"/>
    <property type="match status" value="1"/>
</dbReference>
<feature type="region of interest" description="Disordered" evidence="8">
    <location>
        <begin position="75"/>
        <end position="113"/>
    </location>
</feature>
<gene>
    <name evidence="9" type="ORF">BV898_03125</name>
</gene>
<evidence type="ECO:0000256" key="6">
    <source>
        <dbReference type="ARBA" id="ARBA00023180"/>
    </source>
</evidence>
<comment type="similarity">
    <text evidence="1 7">Belongs to the peptidase S10 family.</text>
</comment>
<evidence type="ECO:0000256" key="1">
    <source>
        <dbReference type="ARBA" id="ARBA00009431"/>
    </source>
</evidence>
<evidence type="ECO:0000313" key="9">
    <source>
        <dbReference type="EMBL" id="OQV23079.1"/>
    </source>
</evidence>
<dbReference type="EMBL" id="MTYJ01000014">
    <property type="protein sequence ID" value="OQV23079.1"/>
    <property type="molecule type" value="Genomic_DNA"/>
</dbReference>
<keyword evidence="2 7" id="KW-0121">Carboxypeptidase</keyword>
<reference evidence="10" key="1">
    <citation type="submission" date="2017-01" db="EMBL/GenBank/DDBJ databases">
        <title>Comparative genomics of anhydrobiosis in the tardigrade Hypsibius dujardini.</title>
        <authorList>
            <person name="Yoshida Y."/>
            <person name="Koutsovoulos G."/>
            <person name="Laetsch D."/>
            <person name="Stevens L."/>
            <person name="Kumar S."/>
            <person name="Horikawa D."/>
            <person name="Ishino K."/>
            <person name="Komine S."/>
            <person name="Tomita M."/>
            <person name="Blaxter M."/>
            <person name="Arakawa K."/>
        </authorList>
    </citation>
    <scope>NUCLEOTIDE SEQUENCE [LARGE SCALE GENOMIC DNA]</scope>
    <source>
        <strain evidence="10">Z151</strain>
    </source>
</reference>
<name>A0A1W0X6C6_HYPEX</name>
<evidence type="ECO:0000256" key="8">
    <source>
        <dbReference type="SAM" id="MobiDB-lite"/>
    </source>
</evidence>
<keyword evidence="6" id="KW-0325">Glycoprotein</keyword>
<dbReference type="GO" id="GO:0006508">
    <property type="term" value="P:proteolysis"/>
    <property type="evidence" value="ECO:0007669"/>
    <property type="project" value="UniProtKB-KW"/>
</dbReference>
<evidence type="ECO:0000313" key="10">
    <source>
        <dbReference type="Proteomes" id="UP000192578"/>
    </source>
</evidence>
<comment type="caution">
    <text evidence="9">The sequence shown here is derived from an EMBL/GenBank/DDBJ whole genome shotgun (WGS) entry which is preliminary data.</text>
</comment>
<dbReference type="InterPro" id="IPR018202">
    <property type="entry name" value="Ser_caboxypep_ser_AS"/>
</dbReference>
<keyword evidence="10" id="KW-1185">Reference proteome</keyword>
<dbReference type="SUPFAM" id="SSF53474">
    <property type="entry name" value="alpha/beta-Hydrolases"/>
    <property type="match status" value="1"/>
</dbReference>
<dbReference type="Gene3D" id="3.40.50.1820">
    <property type="entry name" value="alpha/beta hydrolase"/>
    <property type="match status" value="1"/>
</dbReference>
<organism evidence="9 10">
    <name type="scientific">Hypsibius exemplaris</name>
    <name type="common">Freshwater tardigrade</name>
    <dbReference type="NCBI Taxonomy" id="2072580"/>
    <lineage>
        <taxon>Eukaryota</taxon>
        <taxon>Metazoa</taxon>
        <taxon>Ecdysozoa</taxon>
        <taxon>Tardigrada</taxon>
        <taxon>Eutardigrada</taxon>
        <taxon>Parachela</taxon>
        <taxon>Hypsibioidea</taxon>
        <taxon>Hypsibiidae</taxon>
        <taxon>Hypsibius</taxon>
    </lineage>
</organism>
<dbReference type="InterPro" id="IPR001563">
    <property type="entry name" value="Peptidase_S10"/>
</dbReference>
<feature type="chain" id="PRO_5011823578" description="Carboxypeptidase" evidence="7">
    <location>
        <begin position="24"/>
        <end position="564"/>
    </location>
</feature>
<keyword evidence="3 7" id="KW-0645">Protease</keyword>
<sequence length="564" mass="63439">MAPLFGILCFTAGVLLLAGSSCALRSRRPENDEDSGTVSESDLLMNGLRNVILHPEVQAGNTDWDLQRSRKMAKKHIRHASLQTGGGNAEQSSAKESPGPSKRKAVPNAEKSWKPWKPNGFNHLFATDCPVDDLLILTPLIKAGQIQEAQQKAQVHLPGTDVLSYSGYFTVNASDNSNTFFWFFPAEVAIPEDAPVVVWLQGGPGATSMFGLFDEHGPFSVTDDLRLKSRDFRWTLLANVIYIDNPVGTGFSFTATDDGYARNEDQVGANLYEALLQFYQLFPQYQDGDLYLTGESYAGKYVPALGYTIHVNNPNATQKLPFKGVAIGNGFVDPENMLGFGDMLFQVGLADTVERDYLKAQTILIQKAIQEKRWRDAFTIEDALMDGDMFKYPTYFYNITGSRYYYNYLQSAEPPGFGNYLNYLNQCFVRNAIHVGNQVFDGGNKVEKYLLEDIFQTAKQYLIPLLENYRVLIYNGQLDLICGLPLTENYLNLLQWNGGDNYRNAEKVVWKVEQGDVEPAGFVRHSDNFYQVAVRGGGHMIPYDQPRFTFDLFYRFLNNGTFKN</sequence>
<evidence type="ECO:0000256" key="4">
    <source>
        <dbReference type="ARBA" id="ARBA00022729"/>
    </source>
</evidence>
<keyword evidence="5 7" id="KW-0378">Hydrolase</keyword>
<evidence type="ECO:0000256" key="3">
    <source>
        <dbReference type="ARBA" id="ARBA00022670"/>
    </source>
</evidence>
<dbReference type="EC" id="3.4.16.-" evidence="7"/>
<dbReference type="PROSITE" id="PS00131">
    <property type="entry name" value="CARBOXYPEPT_SER_SER"/>
    <property type="match status" value="1"/>
</dbReference>
<dbReference type="FunFam" id="3.40.50.1820:FF:000096">
    <property type="entry name" value="Carboxypeptidase vitellogenic-like"/>
    <property type="match status" value="1"/>
</dbReference>
<dbReference type="InterPro" id="IPR033124">
    <property type="entry name" value="Ser_caboxypep_his_AS"/>
</dbReference>
<dbReference type="Pfam" id="PF00450">
    <property type="entry name" value="Peptidase_S10"/>
    <property type="match status" value="1"/>
</dbReference>
<dbReference type="GO" id="GO:0004185">
    <property type="term" value="F:serine-type carboxypeptidase activity"/>
    <property type="evidence" value="ECO:0007669"/>
    <property type="project" value="UniProtKB-UniRule"/>
</dbReference>
<feature type="signal peptide" evidence="7">
    <location>
        <begin position="1"/>
        <end position="23"/>
    </location>
</feature>
<keyword evidence="4 7" id="KW-0732">Signal</keyword>
<dbReference type="InterPro" id="IPR029058">
    <property type="entry name" value="AB_hydrolase_fold"/>
</dbReference>
<protein>
    <recommendedName>
        <fullName evidence="7">Carboxypeptidase</fullName>
        <ecNumber evidence="7">3.4.16.-</ecNumber>
    </recommendedName>
</protein>